<comment type="caution">
    <text evidence="1">The sequence shown here is derived from an EMBL/GenBank/DDBJ whole genome shotgun (WGS) entry which is preliminary data.</text>
</comment>
<name>A0ABD5S0P2_9EURY</name>
<dbReference type="EMBL" id="JBHSWU010000295">
    <property type="protein sequence ID" value="MFC6724833.1"/>
    <property type="molecule type" value="Genomic_DNA"/>
</dbReference>
<evidence type="ECO:0000313" key="2">
    <source>
        <dbReference type="Proteomes" id="UP001596328"/>
    </source>
</evidence>
<protein>
    <submittedName>
        <fullName evidence="1">Aspartyl protease family protein</fullName>
    </submittedName>
</protein>
<dbReference type="GO" id="GO:0006508">
    <property type="term" value="P:proteolysis"/>
    <property type="evidence" value="ECO:0007669"/>
    <property type="project" value="UniProtKB-KW"/>
</dbReference>
<organism evidence="1 2">
    <name type="scientific">Halobium palmae</name>
    <dbReference type="NCBI Taxonomy" id="1776492"/>
    <lineage>
        <taxon>Archaea</taxon>
        <taxon>Methanobacteriati</taxon>
        <taxon>Methanobacteriota</taxon>
        <taxon>Stenosarchaea group</taxon>
        <taxon>Halobacteria</taxon>
        <taxon>Halobacteriales</taxon>
        <taxon>Haloferacaceae</taxon>
        <taxon>Halobium</taxon>
    </lineage>
</organism>
<sequence length="115" mass="12270">MTGSPIVGLVEEVIVGGERATATVLAKCDTGAKRTSIDAALADDLGLGEGADEVRVRSSNGVEERSVYPFDVELRGRTHAVEASVTDRSAMRYDVILGRDVLRSYLVDSSLERAT</sequence>
<gene>
    <name evidence="1" type="ORF">ACFQE1_10715</name>
</gene>
<proteinExistence type="predicted"/>
<evidence type="ECO:0000313" key="1">
    <source>
        <dbReference type="EMBL" id="MFC6724833.1"/>
    </source>
</evidence>
<dbReference type="AlphaFoldDB" id="A0ABD5S0P2"/>
<dbReference type="Gene3D" id="2.40.70.10">
    <property type="entry name" value="Acid Proteases"/>
    <property type="match status" value="1"/>
</dbReference>
<dbReference type="Proteomes" id="UP001596328">
    <property type="component" value="Unassembled WGS sequence"/>
</dbReference>
<keyword evidence="1" id="KW-0378">Hydrolase</keyword>
<dbReference type="InterPro" id="IPR021109">
    <property type="entry name" value="Peptidase_aspartic_dom_sf"/>
</dbReference>
<reference evidence="1 2" key="1">
    <citation type="journal article" date="2019" name="Int. J. Syst. Evol. Microbiol.">
        <title>The Global Catalogue of Microorganisms (GCM) 10K type strain sequencing project: providing services to taxonomists for standard genome sequencing and annotation.</title>
        <authorList>
            <consortium name="The Broad Institute Genomics Platform"/>
            <consortium name="The Broad Institute Genome Sequencing Center for Infectious Disease"/>
            <person name="Wu L."/>
            <person name="Ma J."/>
        </authorList>
    </citation>
    <scope>NUCLEOTIDE SEQUENCE [LARGE SCALE GENOMIC DNA]</scope>
    <source>
        <strain evidence="1 2">NBRC 111368</strain>
    </source>
</reference>
<dbReference type="SUPFAM" id="SSF50630">
    <property type="entry name" value="Acid proteases"/>
    <property type="match status" value="1"/>
</dbReference>
<dbReference type="Pfam" id="PF13650">
    <property type="entry name" value="Asp_protease_2"/>
    <property type="match status" value="1"/>
</dbReference>
<keyword evidence="2" id="KW-1185">Reference proteome</keyword>
<accession>A0ABD5S0P2</accession>
<dbReference type="PANTHER" id="PTHR38037:SF2">
    <property type="entry name" value="ATP-DEPENDENT ZINC PROTEASE DOMAIN-CONTAINING PROTEIN-RELATED"/>
    <property type="match status" value="1"/>
</dbReference>
<keyword evidence="1" id="KW-0645">Protease</keyword>
<dbReference type="GO" id="GO:0008233">
    <property type="term" value="F:peptidase activity"/>
    <property type="evidence" value="ECO:0007669"/>
    <property type="project" value="UniProtKB-KW"/>
</dbReference>
<dbReference type="PANTHER" id="PTHR38037">
    <property type="entry name" value="ZN_PROTEASE DOMAIN-CONTAINING PROTEIN"/>
    <property type="match status" value="1"/>
</dbReference>